<dbReference type="GO" id="GO:0051205">
    <property type="term" value="P:protein insertion into membrane"/>
    <property type="evidence" value="ECO:0007669"/>
    <property type="project" value="UniProtKB-UniRule"/>
</dbReference>
<feature type="chain" id="PRO_5021050403" description="Outer membrane protein assembly factor BamE" evidence="5">
    <location>
        <begin position="25"/>
        <end position="135"/>
    </location>
</feature>
<comment type="function">
    <text evidence="4">Part of the outer membrane protein assembly complex, which is involved in assembly and insertion of beta-barrel proteins into the outer membrane.</text>
</comment>
<dbReference type="InterPro" id="IPR007450">
    <property type="entry name" value="BamE_dom"/>
</dbReference>
<evidence type="ECO:0000256" key="1">
    <source>
        <dbReference type="ARBA" id="ARBA00022729"/>
    </source>
</evidence>
<dbReference type="Proteomes" id="UP000294575">
    <property type="component" value="Unassembled WGS sequence"/>
</dbReference>
<keyword evidence="2 4" id="KW-0472">Membrane</keyword>
<dbReference type="GO" id="GO:0043165">
    <property type="term" value="P:Gram-negative-bacterium-type cell outer membrane assembly"/>
    <property type="evidence" value="ECO:0007669"/>
    <property type="project" value="UniProtKB-UniRule"/>
</dbReference>
<comment type="caution">
    <text evidence="7">The sequence shown here is derived from an EMBL/GenBank/DDBJ whole genome shotgun (WGS) entry which is preliminary data.</text>
</comment>
<evidence type="ECO:0000259" key="6">
    <source>
        <dbReference type="Pfam" id="PF04355"/>
    </source>
</evidence>
<dbReference type="Pfam" id="PF04355">
    <property type="entry name" value="BamE"/>
    <property type="match status" value="1"/>
</dbReference>
<dbReference type="AlphaFoldDB" id="A0A4R6U2I1"/>
<gene>
    <name evidence="4" type="primary">bamE</name>
    <name evidence="7" type="ORF">DFQ45_104163</name>
</gene>
<feature type="signal peptide" evidence="5">
    <location>
        <begin position="1"/>
        <end position="24"/>
    </location>
</feature>
<evidence type="ECO:0000256" key="2">
    <source>
        <dbReference type="ARBA" id="ARBA00023136"/>
    </source>
</evidence>
<feature type="domain" description="Outer membrane protein assembly factor BamE" evidence="6">
    <location>
        <begin position="34"/>
        <end position="101"/>
    </location>
</feature>
<evidence type="ECO:0000313" key="8">
    <source>
        <dbReference type="Proteomes" id="UP000294575"/>
    </source>
</evidence>
<dbReference type="InterPro" id="IPR037873">
    <property type="entry name" value="BamE-like"/>
</dbReference>
<dbReference type="PANTHER" id="PTHR37482">
    <property type="entry name" value="OUTER MEMBRANE PROTEIN ASSEMBLY FACTOR BAME"/>
    <property type="match status" value="1"/>
</dbReference>
<dbReference type="GO" id="GO:1990063">
    <property type="term" value="C:Bam protein complex"/>
    <property type="evidence" value="ECO:0007669"/>
    <property type="project" value="TreeGrafter"/>
</dbReference>
<keyword evidence="1 4" id="KW-0732">Signal</keyword>
<evidence type="ECO:0000256" key="5">
    <source>
        <dbReference type="SAM" id="SignalP"/>
    </source>
</evidence>
<evidence type="ECO:0000256" key="4">
    <source>
        <dbReference type="HAMAP-Rule" id="MF_00925"/>
    </source>
</evidence>
<dbReference type="Gene3D" id="3.30.1450.10">
    <property type="match status" value="1"/>
</dbReference>
<dbReference type="PANTHER" id="PTHR37482:SF1">
    <property type="entry name" value="OUTER MEMBRANE PROTEIN ASSEMBLY FACTOR BAME"/>
    <property type="match status" value="1"/>
</dbReference>
<dbReference type="HAMAP" id="MF_00925">
    <property type="entry name" value="OM_assembly_BamE"/>
    <property type="match status" value="1"/>
</dbReference>
<keyword evidence="4" id="KW-0564">Palmitate</keyword>
<organism evidence="7 8">
    <name type="scientific">Thiopseudomonas denitrificans</name>
    <dbReference type="NCBI Taxonomy" id="1501432"/>
    <lineage>
        <taxon>Bacteria</taxon>
        <taxon>Pseudomonadati</taxon>
        <taxon>Pseudomonadota</taxon>
        <taxon>Gammaproteobacteria</taxon>
        <taxon>Pseudomonadales</taxon>
        <taxon>Pseudomonadaceae</taxon>
        <taxon>Thiopseudomonas</taxon>
    </lineage>
</organism>
<dbReference type="InterPro" id="IPR026592">
    <property type="entry name" value="BamE"/>
</dbReference>
<dbReference type="EMBL" id="SNYK01000004">
    <property type="protein sequence ID" value="TDQ38585.1"/>
    <property type="molecule type" value="Genomic_DNA"/>
</dbReference>
<keyword evidence="3 4" id="KW-0998">Cell outer membrane</keyword>
<dbReference type="GO" id="GO:0030674">
    <property type="term" value="F:protein-macromolecule adaptor activity"/>
    <property type="evidence" value="ECO:0007669"/>
    <property type="project" value="TreeGrafter"/>
</dbReference>
<comment type="subcellular location">
    <subcellularLocation>
        <location evidence="4">Cell outer membrane</location>
        <topology evidence="4">Lipid-anchor</topology>
    </subcellularLocation>
</comment>
<comment type="subunit">
    <text evidence="4">Part of the Bam complex.</text>
</comment>
<comment type="similarity">
    <text evidence="4">Belongs to the BamE family.</text>
</comment>
<sequence>MQKKHFLHSLCLVALITLSGCSVPGVYKVDVQQGNVITQDMIDQLRPGMTAQQVRFIMGTPLISDTFNPRRWDYLYSMEPGRQQRRQERISLTFDTEGRLTGLQGDFMPGISRDQAILGESTESEAAGLHEDVAP</sequence>
<reference evidence="7 8" key="1">
    <citation type="submission" date="2019-03" db="EMBL/GenBank/DDBJ databases">
        <title>Genomic Encyclopedia of Type Strains, Phase IV (KMG-IV): sequencing the most valuable type-strain genomes for metagenomic binning, comparative biology and taxonomic classification.</title>
        <authorList>
            <person name="Goeker M."/>
        </authorList>
    </citation>
    <scope>NUCLEOTIDE SEQUENCE [LARGE SCALE GENOMIC DNA]</scope>
    <source>
        <strain evidence="7 8">DSM 28679</strain>
    </source>
</reference>
<accession>A0A4R6U2I1</accession>
<protein>
    <recommendedName>
        <fullName evidence="4">Outer membrane protein assembly factor BamE</fullName>
    </recommendedName>
</protein>
<dbReference type="PROSITE" id="PS51257">
    <property type="entry name" value="PROKAR_LIPOPROTEIN"/>
    <property type="match status" value="1"/>
</dbReference>
<keyword evidence="8" id="KW-1185">Reference proteome</keyword>
<keyword evidence="4" id="KW-0449">Lipoprotein</keyword>
<name>A0A4R6U2I1_9GAMM</name>
<dbReference type="OrthoDB" id="9808250at2"/>
<evidence type="ECO:0000313" key="7">
    <source>
        <dbReference type="EMBL" id="TDQ38585.1"/>
    </source>
</evidence>
<proteinExistence type="inferred from homology"/>
<evidence type="ECO:0000256" key="3">
    <source>
        <dbReference type="ARBA" id="ARBA00023237"/>
    </source>
</evidence>